<gene>
    <name evidence="3" type="ORF">KQ910_26435</name>
</gene>
<feature type="domain" description="HPt" evidence="2">
    <location>
        <begin position="2"/>
        <end position="107"/>
    </location>
</feature>
<reference evidence="3 4" key="1">
    <citation type="submission" date="2021-06" db="EMBL/GenBank/DDBJ databases">
        <authorList>
            <person name="Lee D.H."/>
        </authorList>
    </citation>
    <scope>NUCLEOTIDE SEQUENCE [LARGE SCALE GENOMIC DNA]</scope>
    <source>
        <strain evidence="3 4">MMS21-HV4-11</strain>
    </source>
</reference>
<organism evidence="3 4">
    <name type="scientific">Reyranella humidisoli</name>
    <dbReference type="NCBI Taxonomy" id="2849149"/>
    <lineage>
        <taxon>Bacteria</taxon>
        <taxon>Pseudomonadati</taxon>
        <taxon>Pseudomonadota</taxon>
        <taxon>Alphaproteobacteria</taxon>
        <taxon>Hyphomicrobiales</taxon>
        <taxon>Reyranellaceae</taxon>
        <taxon>Reyranella</taxon>
    </lineage>
</organism>
<dbReference type="CDD" id="cd00088">
    <property type="entry name" value="HPT"/>
    <property type="match status" value="1"/>
</dbReference>
<dbReference type="Proteomes" id="UP000727907">
    <property type="component" value="Unassembled WGS sequence"/>
</dbReference>
<evidence type="ECO:0000313" key="4">
    <source>
        <dbReference type="Proteomes" id="UP000727907"/>
    </source>
</evidence>
<dbReference type="RefSeq" id="WP_216967095.1">
    <property type="nucleotide sequence ID" value="NZ_JAHOPB010000004.1"/>
</dbReference>
<dbReference type="PROSITE" id="PS50894">
    <property type="entry name" value="HPT"/>
    <property type="match status" value="1"/>
</dbReference>
<evidence type="ECO:0000259" key="2">
    <source>
        <dbReference type="PROSITE" id="PS50894"/>
    </source>
</evidence>
<protein>
    <submittedName>
        <fullName evidence="3">Hpt domain-containing protein</fullName>
    </submittedName>
</protein>
<dbReference type="Pfam" id="PF01627">
    <property type="entry name" value="Hpt"/>
    <property type="match status" value="1"/>
</dbReference>
<feature type="modified residue" description="Phosphohistidine" evidence="1">
    <location>
        <position position="53"/>
    </location>
</feature>
<comment type="caution">
    <text evidence="3">The sequence shown here is derived from an EMBL/GenBank/DDBJ whole genome shotgun (WGS) entry which is preliminary data.</text>
</comment>
<sequence length="107" mass="11419">MSGAYDRGRLVELFGDDASTLAEIEREFLDTAREAAVEIRGTEDLERIAKAAHRVKGASGMIGADALSRVAAAIEQAARACDLPAVRRLDTRFSDEVTRVASQVAAA</sequence>
<keyword evidence="4" id="KW-1185">Reference proteome</keyword>
<dbReference type="EMBL" id="JAHOPB010000004">
    <property type="protein sequence ID" value="MBU8877332.1"/>
    <property type="molecule type" value="Genomic_DNA"/>
</dbReference>
<accession>A0ABS6IRW4</accession>
<proteinExistence type="predicted"/>
<evidence type="ECO:0000256" key="1">
    <source>
        <dbReference type="PROSITE-ProRule" id="PRU00110"/>
    </source>
</evidence>
<evidence type="ECO:0000313" key="3">
    <source>
        <dbReference type="EMBL" id="MBU8877332.1"/>
    </source>
</evidence>
<dbReference type="InterPro" id="IPR008207">
    <property type="entry name" value="Sig_transdc_His_kin_Hpt_dom"/>
</dbReference>
<keyword evidence="1" id="KW-0597">Phosphoprotein</keyword>
<name>A0ABS6IRW4_9HYPH</name>